<dbReference type="InterPro" id="IPR016177">
    <property type="entry name" value="DNA-bd_dom_sf"/>
</dbReference>
<dbReference type="GeneID" id="107783040"/>
<organism evidence="6 7">
    <name type="scientific">Nicotiana tabacum</name>
    <name type="common">Common tobacco</name>
    <dbReference type="NCBI Taxonomy" id="4097"/>
    <lineage>
        <taxon>Eukaryota</taxon>
        <taxon>Viridiplantae</taxon>
        <taxon>Streptophyta</taxon>
        <taxon>Embryophyta</taxon>
        <taxon>Tracheophyta</taxon>
        <taxon>Spermatophyta</taxon>
        <taxon>Magnoliopsida</taxon>
        <taxon>eudicotyledons</taxon>
        <taxon>Gunneridae</taxon>
        <taxon>Pentapetalae</taxon>
        <taxon>asterids</taxon>
        <taxon>lamiids</taxon>
        <taxon>Solanales</taxon>
        <taxon>Solanaceae</taxon>
        <taxon>Nicotianoideae</taxon>
        <taxon>Nicotianeae</taxon>
        <taxon>Nicotiana</taxon>
    </lineage>
</organism>
<evidence type="ECO:0000256" key="1">
    <source>
        <dbReference type="ARBA" id="ARBA00004123"/>
    </source>
</evidence>
<keyword evidence="5" id="KW-0539">Nucleus</keyword>
<evidence type="ECO:0000256" key="2">
    <source>
        <dbReference type="ARBA" id="ARBA00023015"/>
    </source>
</evidence>
<dbReference type="SMR" id="A0A1S3Z5K1"/>
<keyword evidence="4" id="KW-0804">Transcription</keyword>
<reference evidence="7" key="2">
    <citation type="submission" date="2025-08" db="UniProtKB">
        <authorList>
            <consortium name="RefSeq"/>
        </authorList>
    </citation>
    <scope>IDENTIFICATION</scope>
    <source>
        <tissue evidence="7">Leaf</tissue>
    </source>
</reference>
<dbReference type="RefSeq" id="XP_016459487.2">
    <property type="nucleotide sequence ID" value="XM_016604001.2"/>
</dbReference>
<evidence type="ECO:0000313" key="7">
    <source>
        <dbReference type="RefSeq" id="XP_016459487.2"/>
    </source>
</evidence>
<dbReference type="PANTHER" id="PTHR33729:SF8">
    <property type="entry name" value="METHYL-CPG-BINDING DOMAIN-CONTAINING PROTEIN 11-LIKE"/>
    <property type="match status" value="1"/>
</dbReference>
<dbReference type="STRING" id="4097.A0A1S3Z5K1"/>
<name>A0A1S3Z5K1_TOBAC</name>
<accession>A0A1S3Z5K1</accession>
<dbReference type="Gene3D" id="3.30.890.10">
    <property type="entry name" value="Methyl-cpg-binding Protein 2, Chain A"/>
    <property type="match status" value="1"/>
</dbReference>
<keyword evidence="6" id="KW-1185">Reference proteome</keyword>
<evidence type="ECO:0000256" key="3">
    <source>
        <dbReference type="ARBA" id="ARBA00023125"/>
    </source>
</evidence>
<comment type="subcellular location">
    <subcellularLocation>
        <location evidence="1">Nucleus</location>
    </subcellularLocation>
</comment>
<gene>
    <name evidence="7" type="primary">LOC107783040</name>
</gene>
<dbReference type="GO" id="GO:0003677">
    <property type="term" value="F:DNA binding"/>
    <property type="evidence" value="ECO:0007669"/>
    <property type="project" value="UniProtKB-KW"/>
</dbReference>
<dbReference type="PaxDb" id="4097-A0A1S3Z5K1"/>
<protein>
    <submittedName>
        <fullName evidence="7">Uncharacterized protein LOC107783040</fullName>
    </submittedName>
</protein>
<dbReference type="Pfam" id="PF01429">
    <property type="entry name" value="MBD"/>
    <property type="match status" value="1"/>
</dbReference>
<dbReference type="AlphaFoldDB" id="A0A1S3Z5K1"/>
<evidence type="ECO:0000256" key="4">
    <source>
        <dbReference type="ARBA" id="ARBA00023163"/>
    </source>
</evidence>
<sequence>MASNNIEKDEVLPLELPAPPSWKKLVMPKKGGKIKKNEVVFVAPTGEEIRNRKQLVQYLKTHDGNPGVSEFDWSSSENPRRSARISEKVKAMPLMAAVEPTKKRRRTSSTIKEDKEMDVANVDKENLDKKDMESAREEKENVVEYEMEDKEKDEIGAKKEVSEHKKEEEMPDRDAPEKKMEASNDTEVDNGRDKMAGNGSEETIAIDAEVHNDSMDNDDFKGLVADAAVGETNAAEAGPEVEEEHGSGEKLEKIQIDKDGCAGDVNQDIPDKVTPGTNVAGGETGNVEESTLVGKANGSCLDFGVYRSLEQEKEKSRTSLMMDNGEINQPGPAHTPQHQPAAPISC</sequence>
<dbReference type="SUPFAM" id="SSF54171">
    <property type="entry name" value="DNA-binding domain"/>
    <property type="match status" value="1"/>
</dbReference>
<evidence type="ECO:0000256" key="5">
    <source>
        <dbReference type="ARBA" id="ARBA00023242"/>
    </source>
</evidence>
<proteinExistence type="predicted"/>
<dbReference type="CDD" id="cd00122">
    <property type="entry name" value="MBD"/>
    <property type="match status" value="1"/>
</dbReference>
<dbReference type="OrthoDB" id="1435582at2759"/>
<evidence type="ECO:0000313" key="6">
    <source>
        <dbReference type="Proteomes" id="UP000790787"/>
    </source>
</evidence>
<dbReference type="PANTHER" id="PTHR33729">
    <property type="entry name" value="METHYL-CPG BINDING DOMAIN CONTAINING PROTEIN, EXPRESSED"/>
    <property type="match status" value="1"/>
</dbReference>
<keyword evidence="2" id="KW-0805">Transcription regulation</keyword>
<dbReference type="KEGG" id="nta:107783040"/>
<dbReference type="InterPro" id="IPR039622">
    <property type="entry name" value="MBD10/11"/>
</dbReference>
<dbReference type="Proteomes" id="UP000790787">
    <property type="component" value="Chromosome 4"/>
</dbReference>
<reference evidence="6" key="1">
    <citation type="journal article" date="2014" name="Nat. Commun.">
        <title>The tobacco genome sequence and its comparison with those of tomato and potato.</title>
        <authorList>
            <person name="Sierro N."/>
            <person name="Battey J.N."/>
            <person name="Ouadi S."/>
            <person name="Bakaher N."/>
            <person name="Bovet L."/>
            <person name="Willig A."/>
            <person name="Goepfert S."/>
            <person name="Peitsch M.C."/>
            <person name="Ivanov N.V."/>
        </authorList>
    </citation>
    <scope>NUCLEOTIDE SEQUENCE [LARGE SCALE GENOMIC DNA]</scope>
</reference>
<dbReference type="RefSeq" id="XP_016459487.1">
    <property type="nucleotide sequence ID" value="XM_016604001.1"/>
</dbReference>
<dbReference type="PROSITE" id="PS50982">
    <property type="entry name" value="MBD"/>
    <property type="match status" value="1"/>
</dbReference>
<keyword evidence="3" id="KW-0238">DNA-binding</keyword>
<dbReference type="GO" id="GO:0005634">
    <property type="term" value="C:nucleus"/>
    <property type="evidence" value="ECO:0007669"/>
    <property type="project" value="UniProtKB-SubCell"/>
</dbReference>
<dbReference type="InterPro" id="IPR001739">
    <property type="entry name" value="Methyl_CpG_DNA-bd"/>
</dbReference>